<feature type="domain" description="B30.2/SPRY" evidence="8">
    <location>
        <begin position="8"/>
        <end position="198"/>
    </location>
</feature>
<dbReference type="SMART" id="SM00184">
    <property type="entry name" value="RING"/>
    <property type="match status" value="1"/>
</dbReference>
<organism evidence="9 10">
    <name type="scientific">Bugula neritina</name>
    <name type="common">Brown bryozoan</name>
    <name type="synonym">Sertularia neritina</name>
    <dbReference type="NCBI Taxonomy" id="10212"/>
    <lineage>
        <taxon>Eukaryota</taxon>
        <taxon>Metazoa</taxon>
        <taxon>Spiralia</taxon>
        <taxon>Lophotrochozoa</taxon>
        <taxon>Bryozoa</taxon>
        <taxon>Gymnolaemata</taxon>
        <taxon>Cheilostomatida</taxon>
        <taxon>Flustrina</taxon>
        <taxon>Buguloidea</taxon>
        <taxon>Bugulidae</taxon>
        <taxon>Bugula</taxon>
    </lineage>
</organism>
<dbReference type="Gene3D" id="3.30.160.60">
    <property type="entry name" value="Classic Zinc Finger"/>
    <property type="match status" value="1"/>
</dbReference>
<dbReference type="InterPro" id="IPR013320">
    <property type="entry name" value="ConA-like_dom_sf"/>
</dbReference>
<evidence type="ECO:0000256" key="1">
    <source>
        <dbReference type="ARBA" id="ARBA00022723"/>
    </source>
</evidence>
<evidence type="ECO:0000256" key="5">
    <source>
        <dbReference type="PROSITE-ProRule" id="PRU00175"/>
    </source>
</evidence>
<protein>
    <submittedName>
        <fullName evidence="9">SPSB3</fullName>
    </submittedName>
</protein>
<dbReference type="PANTHER" id="PTHR12245">
    <property type="entry name" value="SPRY DOMAIN CONTAINING SOCS BOX PROTEIN"/>
    <property type="match status" value="1"/>
</dbReference>
<dbReference type="InterPro" id="IPR035754">
    <property type="entry name" value="SPRY_SPSB3"/>
</dbReference>
<dbReference type="Gene3D" id="3.30.40.10">
    <property type="entry name" value="Zinc/RING finger domain, C3HC4 (zinc finger)"/>
    <property type="match status" value="1"/>
</dbReference>
<sequence length="428" mass="47989">MHLLLSRVKNNEEETAHSSDCPTYETEWTWDESMNCENTGLSKSNLEVMFHKHFSNGTAAIRGSTPLREGQHYWEIKMTTGVYGTDMMVGFGTEAVNLQSAANKFTSLLGLDSESWGYSYTGNLIHNGVKRKISQSFGHGVVIGIHLDMWLGRMSVFRNGKFLGVGFSSGIRGKEIYPMACSTAARTAMASNYDSSDELIAELKCCICQDNYDDPIGLSCGHNFCRQCILSVFNTCNDDGRVNSQAALSCPVCREVHFISANTLSNMPVNLKLRNIVAAVDNRIKLQPAKCATHNKPFVLFCFDCKEAKCLTCFITSCSSSSHDTKEIDELTAKIRSQIDEKLLEFSESSKPEHLTELELLTDKRLSCAVEKIKNYCKEKVLENKKDQEKRREQLKEFGALPNYTLLTRKDELDACMSVSLLILYARI</sequence>
<feature type="region of interest" description="Disordered" evidence="6">
    <location>
        <begin position="1"/>
        <end position="20"/>
    </location>
</feature>
<dbReference type="PROSITE" id="PS00518">
    <property type="entry name" value="ZF_RING_1"/>
    <property type="match status" value="1"/>
</dbReference>
<feature type="domain" description="RING-type" evidence="7">
    <location>
        <begin position="205"/>
        <end position="254"/>
    </location>
</feature>
<evidence type="ECO:0000256" key="2">
    <source>
        <dbReference type="ARBA" id="ARBA00022771"/>
    </source>
</evidence>
<gene>
    <name evidence="9" type="ORF">EB796_013707</name>
</gene>
<comment type="caution">
    <text evidence="9">The sequence shown here is derived from an EMBL/GenBank/DDBJ whole genome shotgun (WGS) entry which is preliminary data.</text>
</comment>
<keyword evidence="1" id="KW-0479">Metal-binding</keyword>
<evidence type="ECO:0000259" key="7">
    <source>
        <dbReference type="PROSITE" id="PS50089"/>
    </source>
</evidence>
<dbReference type="SUPFAM" id="SSF49899">
    <property type="entry name" value="Concanavalin A-like lectins/glucanases"/>
    <property type="match status" value="1"/>
</dbReference>
<evidence type="ECO:0000256" key="6">
    <source>
        <dbReference type="SAM" id="MobiDB-lite"/>
    </source>
</evidence>
<keyword evidence="10" id="KW-1185">Reference proteome</keyword>
<dbReference type="InterPro" id="IPR001841">
    <property type="entry name" value="Znf_RING"/>
</dbReference>
<dbReference type="GO" id="GO:0008270">
    <property type="term" value="F:zinc ion binding"/>
    <property type="evidence" value="ECO:0007669"/>
    <property type="project" value="UniProtKB-KW"/>
</dbReference>
<reference evidence="9" key="1">
    <citation type="submission" date="2020-06" db="EMBL/GenBank/DDBJ databases">
        <title>Draft genome of Bugula neritina, a colonial animal packing powerful symbionts and potential medicines.</title>
        <authorList>
            <person name="Rayko M."/>
        </authorList>
    </citation>
    <scope>NUCLEOTIDE SEQUENCE [LARGE SCALE GENOMIC DNA]</scope>
    <source>
        <strain evidence="9">Kwan_BN1</strain>
    </source>
</reference>
<evidence type="ECO:0000256" key="4">
    <source>
        <dbReference type="ARBA" id="ARBA00022833"/>
    </source>
</evidence>
<dbReference type="InterPro" id="IPR001870">
    <property type="entry name" value="B30.2/SPRY"/>
</dbReference>
<proteinExistence type="predicted"/>
<evidence type="ECO:0000313" key="10">
    <source>
        <dbReference type="Proteomes" id="UP000593567"/>
    </source>
</evidence>
<dbReference type="Gene3D" id="2.60.120.920">
    <property type="match status" value="1"/>
</dbReference>
<dbReference type="CDD" id="cd12876">
    <property type="entry name" value="SPRY_SOCS3"/>
    <property type="match status" value="1"/>
</dbReference>
<dbReference type="Pfam" id="PF00622">
    <property type="entry name" value="SPRY"/>
    <property type="match status" value="1"/>
</dbReference>
<keyword evidence="2 5" id="KW-0863">Zinc-finger</keyword>
<dbReference type="InterPro" id="IPR050672">
    <property type="entry name" value="FBXO45-Fsn/SPSB_families"/>
</dbReference>
<dbReference type="Pfam" id="PF13445">
    <property type="entry name" value="zf-RING_UBOX"/>
    <property type="match status" value="1"/>
</dbReference>
<accession>A0A7J7JPS1</accession>
<dbReference type="InterPro" id="IPR043136">
    <property type="entry name" value="B30.2/SPRY_sf"/>
</dbReference>
<dbReference type="Proteomes" id="UP000593567">
    <property type="component" value="Unassembled WGS sequence"/>
</dbReference>
<dbReference type="PROSITE" id="PS50089">
    <property type="entry name" value="ZF_RING_2"/>
    <property type="match status" value="1"/>
</dbReference>
<keyword evidence="3" id="KW-0833">Ubl conjugation pathway</keyword>
<name>A0A7J7JPS1_BUGNE</name>
<dbReference type="InterPro" id="IPR013083">
    <property type="entry name" value="Znf_RING/FYVE/PHD"/>
</dbReference>
<dbReference type="GO" id="GO:0019005">
    <property type="term" value="C:SCF ubiquitin ligase complex"/>
    <property type="evidence" value="ECO:0007669"/>
    <property type="project" value="TreeGrafter"/>
</dbReference>
<dbReference type="PANTHER" id="PTHR12245:SF5">
    <property type="entry name" value="SPRY DOMAIN-CONTAINING SOCS BOX PROTEIN 3"/>
    <property type="match status" value="1"/>
</dbReference>
<dbReference type="PROSITE" id="PS50188">
    <property type="entry name" value="B302_SPRY"/>
    <property type="match status" value="1"/>
</dbReference>
<dbReference type="InterPro" id="IPR017907">
    <property type="entry name" value="Znf_RING_CS"/>
</dbReference>
<dbReference type="InterPro" id="IPR003877">
    <property type="entry name" value="SPRY_dom"/>
</dbReference>
<dbReference type="OrthoDB" id="5951542at2759"/>
<dbReference type="SMART" id="SM00449">
    <property type="entry name" value="SPRY"/>
    <property type="match status" value="1"/>
</dbReference>
<dbReference type="EMBL" id="VXIV02002002">
    <property type="protein sequence ID" value="KAF6027987.1"/>
    <property type="molecule type" value="Genomic_DNA"/>
</dbReference>
<evidence type="ECO:0000259" key="8">
    <source>
        <dbReference type="PROSITE" id="PS50188"/>
    </source>
</evidence>
<evidence type="ECO:0000313" key="9">
    <source>
        <dbReference type="EMBL" id="KAF6027987.1"/>
    </source>
</evidence>
<dbReference type="SUPFAM" id="SSF57850">
    <property type="entry name" value="RING/U-box"/>
    <property type="match status" value="1"/>
</dbReference>
<dbReference type="GO" id="GO:0043161">
    <property type="term" value="P:proteasome-mediated ubiquitin-dependent protein catabolic process"/>
    <property type="evidence" value="ECO:0007669"/>
    <property type="project" value="TreeGrafter"/>
</dbReference>
<dbReference type="AlphaFoldDB" id="A0A7J7JPS1"/>
<dbReference type="SUPFAM" id="SSF57845">
    <property type="entry name" value="B-box zinc-binding domain"/>
    <property type="match status" value="1"/>
</dbReference>
<evidence type="ECO:0000256" key="3">
    <source>
        <dbReference type="ARBA" id="ARBA00022786"/>
    </source>
</evidence>
<dbReference type="InterPro" id="IPR027370">
    <property type="entry name" value="Znf-RING_euk"/>
</dbReference>
<keyword evidence="4" id="KW-0862">Zinc</keyword>